<name>K1VWF9_TRIAC</name>
<dbReference type="AlphaFoldDB" id="K1VWF9"/>
<comment type="caution">
    <text evidence="2">The sequence shown here is derived from an EMBL/GenBank/DDBJ whole genome shotgun (WGS) entry which is preliminary data.</text>
</comment>
<feature type="region of interest" description="Disordered" evidence="1">
    <location>
        <begin position="1"/>
        <end position="47"/>
    </location>
</feature>
<feature type="compositionally biased region" description="Low complexity" evidence="1">
    <location>
        <begin position="585"/>
        <end position="600"/>
    </location>
</feature>
<keyword evidence="3" id="KW-1185">Reference proteome</keyword>
<evidence type="ECO:0000313" key="3">
    <source>
        <dbReference type="Proteomes" id="UP000006757"/>
    </source>
</evidence>
<feature type="compositionally biased region" description="Polar residues" evidence="1">
    <location>
        <begin position="349"/>
        <end position="363"/>
    </location>
</feature>
<dbReference type="OMA" id="HEMIYSK"/>
<feature type="compositionally biased region" description="Low complexity" evidence="1">
    <location>
        <begin position="613"/>
        <end position="626"/>
    </location>
</feature>
<proteinExistence type="predicted"/>
<dbReference type="EMBL" id="AMBO01000240">
    <property type="protein sequence ID" value="EKD03777.1"/>
    <property type="molecule type" value="Genomic_DNA"/>
</dbReference>
<feature type="compositionally biased region" description="Low complexity" evidence="1">
    <location>
        <begin position="36"/>
        <end position="45"/>
    </location>
</feature>
<feature type="compositionally biased region" description="Low complexity" evidence="1">
    <location>
        <begin position="364"/>
        <end position="393"/>
    </location>
</feature>
<dbReference type="eggNOG" id="ENOG502RB75">
    <property type="taxonomic scope" value="Eukaryota"/>
</dbReference>
<feature type="region of interest" description="Disordered" evidence="1">
    <location>
        <begin position="613"/>
        <end position="681"/>
    </location>
</feature>
<protein>
    <submittedName>
        <fullName evidence="2">Uncharacterized protein</fullName>
    </submittedName>
</protein>
<feature type="region of interest" description="Disordered" evidence="1">
    <location>
        <begin position="580"/>
        <end position="600"/>
    </location>
</feature>
<feature type="region of interest" description="Disordered" evidence="1">
    <location>
        <begin position="75"/>
        <end position="225"/>
    </location>
</feature>
<feature type="compositionally biased region" description="Low complexity" evidence="1">
    <location>
        <begin position="162"/>
        <end position="173"/>
    </location>
</feature>
<feature type="compositionally biased region" description="Low complexity" evidence="1">
    <location>
        <begin position="109"/>
        <end position="126"/>
    </location>
</feature>
<organism evidence="2 3">
    <name type="scientific">Trichosporon asahii var. asahii (strain CBS 8904)</name>
    <name type="common">Yeast</name>
    <dbReference type="NCBI Taxonomy" id="1220162"/>
    <lineage>
        <taxon>Eukaryota</taxon>
        <taxon>Fungi</taxon>
        <taxon>Dikarya</taxon>
        <taxon>Basidiomycota</taxon>
        <taxon>Agaricomycotina</taxon>
        <taxon>Tremellomycetes</taxon>
        <taxon>Trichosporonales</taxon>
        <taxon>Trichosporonaceae</taxon>
        <taxon>Trichosporon</taxon>
    </lineage>
</organism>
<feature type="compositionally biased region" description="Low complexity" evidence="1">
    <location>
        <begin position="314"/>
        <end position="323"/>
    </location>
</feature>
<feature type="compositionally biased region" description="Polar residues" evidence="1">
    <location>
        <begin position="452"/>
        <end position="465"/>
    </location>
</feature>
<evidence type="ECO:0000313" key="2">
    <source>
        <dbReference type="EMBL" id="EKD03777.1"/>
    </source>
</evidence>
<reference evidence="2 3" key="1">
    <citation type="journal article" date="2012" name="Eukaryot. Cell">
        <title>Genome sequence of the Trichosporon asahii environmental strain CBS 8904.</title>
        <authorList>
            <person name="Yang R.Y."/>
            <person name="Li H.T."/>
            <person name="Zhu H."/>
            <person name="Zhou G.P."/>
            <person name="Wang M."/>
            <person name="Wang L."/>
        </authorList>
    </citation>
    <scope>NUCLEOTIDE SEQUENCE [LARGE SCALE GENOMIC DNA]</scope>
    <source>
        <strain evidence="2 3">CBS 8904</strain>
    </source>
</reference>
<dbReference type="HOGENOM" id="CLU_401801_0_0_1"/>
<accession>K1VWF9</accession>
<gene>
    <name evidence="2" type="ORF">A1Q2_01790</name>
</gene>
<dbReference type="Proteomes" id="UP000006757">
    <property type="component" value="Unassembled WGS sequence"/>
</dbReference>
<feature type="compositionally biased region" description="Low complexity" evidence="1">
    <location>
        <begin position="75"/>
        <end position="89"/>
    </location>
</feature>
<sequence length="685" mass="73183">MPGSVHHLPPLSRARSRSSSSFEHRPLPDPVFPHTRGYAQPAAAARHQRQLEELDQLELFADTFSKAGAVAFLSHSPTSSTSSHTFSLHGHQQVTTAHRNHSPRKHQHSPSNQSSSSYQRQQRFPQKTPPSSRPGSRPGSRPTSPSRSAEAASTPSVPVPRPGSRSSRPGSRNRLVRPSNNNAPAAEGGSQPKSRIPTRPRAYSAPALDSEILTDENAPPLPNMSMTESYRLGSLANGTAGSPSHIPVLKSRIRTTSLARVPSPDLPELTDRLADVSPPFRVDLDAALAEIEDELEARANERFRKAQPAPSTPSPTLSTSPNPGARTPQGSGTKGSTTARTRTTSTRRQANGGSTGSISKANGTVTPRTPRTPNQQRTTAGVSRASSVGASPAEHTPRDRRISANGGTLNGRKRFGSDATPNSVKNGGKIPRPRTKARTSSASAVIPSPSVHPQNNTAVATPPSTVSRPGLAAHWVPPEPTFTPPKDADWDDVVLPTVAKKLGISTLSNSGHGRNQSIASALEVSQSSTSGEAGEDDLAVEWDRNGQPIRWEKQQPKAKRENIEMSPMRASMAATSEFGAMPAQSSKPPASAEMPSPAPTGYPYQPYDPGYGRSPNAQLQQPPANQIHHHFTPGEMERPRPAPVPPQQPMMPMTDSVEKPTGNTNKKNKKKRADDDVKGCACVIM</sequence>
<feature type="compositionally biased region" description="Low complexity" evidence="1">
    <location>
        <begin position="133"/>
        <end position="148"/>
    </location>
</feature>
<feature type="compositionally biased region" description="Low complexity" evidence="1">
    <location>
        <begin position="330"/>
        <end position="348"/>
    </location>
</feature>
<feature type="compositionally biased region" description="Low complexity" evidence="1">
    <location>
        <begin position="440"/>
        <end position="451"/>
    </location>
</feature>
<evidence type="ECO:0000256" key="1">
    <source>
        <dbReference type="SAM" id="MobiDB-lite"/>
    </source>
</evidence>
<feature type="region of interest" description="Disordered" evidence="1">
    <location>
        <begin position="302"/>
        <end position="465"/>
    </location>
</feature>
<dbReference type="OrthoDB" id="276685at2759"/>
<dbReference type="InParanoid" id="K1VWF9"/>
<feature type="compositionally biased region" description="Basic residues" evidence="1">
    <location>
        <begin position="98"/>
        <end position="108"/>
    </location>
</feature>